<reference evidence="2" key="1">
    <citation type="journal article" date="2019" name="PeerJ">
        <title>Genes of the pig, Sus scrofa, reconstructed with EvidentialGene.</title>
        <authorList>
            <person name="Gilbert D.G."/>
        </authorList>
    </citation>
    <scope>NUCLEOTIDE SEQUENCE</scope>
</reference>
<sequence length="350" mass="36787">MESSVCPRASTPSAGSGLAPWASPCSVLRVQGCTALGIPEMVGVQGQGARCSAPVTWGLLLGPGTKADPPRGTSPRSWLGPSQLLSDPRRLPSLVLGPLKPAAGGFWGRVSAGHFFPLLLWHLQQLFGFCPLLLPVLRCPRVPQGQGTAPSPRHGPNAMGILPTRAEGHEASAARTHLSRDGEGIGLCEEQVPALEVIVEVEESTVIPIGVGWGLPPALPSVGVQDAVVRVHRVAQVHALRLLSFYGAAAHQVGEGEMQGPLRGEVGLCQGPHALAHLQEQLSTLTAHRPSSGQLRSLEHREPLEAFVGGVWRAAASIARPGASLGCILGQLQQHPTLSWGEQPIQHRSL</sequence>
<dbReference type="EMBL" id="DQIR01072616">
    <property type="protein sequence ID" value="HDA28092.1"/>
    <property type="molecule type" value="Transcribed_RNA"/>
</dbReference>
<dbReference type="AlphaFoldDB" id="A0A480HTV7"/>
<evidence type="ECO:0000256" key="1">
    <source>
        <dbReference type="SAM" id="MobiDB-lite"/>
    </source>
</evidence>
<feature type="region of interest" description="Disordered" evidence="1">
    <location>
        <begin position="62"/>
        <end position="82"/>
    </location>
</feature>
<proteinExistence type="predicted"/>
<protein>
    <submittedName>
        <fullName evidence="2">Prolyl 3-hydroxylase 3 isoform X1</fullName>
    </submittedName>
</protein>
<name>A0A480HTV7_PIG</name>
<dbReference type="EMBL" id="DQIR01060629">
    <property type="protein sequence ID" value="HDA16105.1"/>
    <property type="molecule type" value="Transcribed_RNA"/>
</dbReference>
<accession>A0A480HTV7</accession>
<organism evidence="2">
    <name type="scientific">Sus scrofa</name>
    <name type="common">Pig</name>
    <dbReference type="NCBI Taxonomy" id="9823"/>
    <lineage>
        <taxon>Eukaryota</taxon>
        <taxon>Metazoa</taxon>
        <taxon>Chordata</taxon>
        <taxon>Craniata</taxon>
        <taxon>Vertebrata</taxon>
        <taxon>Euteleostomi</taxon>
        <taxon>Mammalia</taxon>
        <taxon>Eutheria</taxon>
        <taxon>Laurasiatheria</taxon>
        <taxon>Artiodactyla</taxon>
        <taxon>Suina</taxon>
        <taxon>Suidae</taxon>
        <taxon>Sus</taxon>
    </lineage>
</organism>
<evidence type="ECO:0000313" key="2">
    <source>
        <dbReference type="EMBL" id="HDA28092.1"/>
    </source>
</evidence>